<dbReference type="AlphaFoldDB" id="A0A815NMN9"/>
<evidence type="ECO:0000259" key="6">
    <source>
        <dbReference type="PROSITE" id="PS50262"/>
    </source>
</evidence>
<dbReference type="Proteomes" id="UP000663828">
    <property type="component" value="Unassembled WGS sequence"/>
</dbReference>
<feature type="transmembrane region" description="Helical" evidence="5">
    <location>
        <begin position="95"/>
        <end position="114"/>
    </location>
</feature>
<dbReference type="CDD" id="cd00637">
    <property type="entry name" value="7tm_classA_rhodopsin-like"/>
    <property type="match status" value="1"/>
</dbReference>
<dbReference type="SUPFAM" id="SSF160387">
    <property type="entry name" value="NosL/MerB-like"/>
    <property type="match status" value="1"/>
</dbReference>
<feature type="transmembrane region" description="Helical" evidence="5">
    <location>
        <begin position="15"/>
        <end position="40"/>
    </location>
</feature>
<dbReference type="EMBL" id="CAJNOJ010000415">
    <property type="protein sequence ID" value="CAF1440031.1"/>
    <property type="molecule type" value="Genomic_DNA"/>
</dbReference>
<name>A0A815NMN9_ADIRI</name>
<keyword evidence="4 5" id="KW-0472">Membrane</keyword>
<evidence type="ECO:0000256" key="4">
    <source>
        <dbReference type="ARBA" id="ARBA00023136"/>
    </source>
</evidence>
<dbReference type="GO" id="GO:0018836">
    <property type="term" value="F:alkylmercury lyase activity"/>
    <property type="evidence" value="ECO:0007669"/>
    <property type="project" value="InterPro"/>
</dbReference>
<dbReference type="InterPro" id="IPR004927">
    <property type="entry name" value="MerB"/>
</dbReference>
<comment type="caution">
    <text evidence="8">The sequence shown here is derived from an EMBL/GenBank/DDBJ whole genome shotgun (WGS) entry which is preliminary data.</text>
</comment>
<reference evidence="8" key="1">
    <citation type="submission" date="2021-02" db="EMBL/GenBank/DDBJ databases">
        <authorList>
            <person name="Nowell W R."/>
        </authorList>
    </citation>
    <scope>NUCLEOTIDE SEQUENCE</scope>
</reference>
<feature type="domain" description="G-protein coupled receptors family 1 profile" evidence="6">
    <location>
        <begin position="33"/>
        <end position="147"/>
    </location>
</feature>
<accession>A0A815NMN9</accession>
<dbReference type="EMBL" id="CAJNOR010001979">
    <property type="protein sequence ID" value="CAF1229700.1"/>
    <property type="molecule type" value="Genomic_DNA"/>
</dbReference>
<keyword evidence="3 5" id="KW-1133">Transmembrane helix</keyword>
<dbReference type="GO" id="GO:0016020">
    <property type="term" value="C:membrane"/>
    <property type="evidence" value="ECO:0007669"/>
    <property type="project" value="UniProtKB-SubCell"/>
</dbReference>
<feature type="transmembrane region" description="Helical" evidence="5">
    <location>
        <begin position="135"/>
        <end position="154"/>
    </location>
</feature>
<evidence type="ECO:0000313" key="9">
    <source>
        <dbReference type="Proteomes" id="UP000663828"/>
    </source>
</evidence>
<dbReference type="Pfam" id="PF03243">
    <property type="entry name" value="MerB"/>
    <property type="match status" value="1"/>
</dbReference>
<evidence type="ECO:0000256" key="3">
    <source>
        <dbReference type="ARBA" id="ARBA00022989"/>
    </source>
</evidence>
<evidence type="ECO:0000256" key="2">
    <source>
        <dbReference type="ARBA" id="ARBA00022692"/>
    </source>
</evidence>
<dbReference type="InterPro" id="IPR053717">
    <property type="entry name" value="MerB_lyase_sf"/>
</dbReference>
<dbReference type="PROSITE" id="PS50262">
    <property type="entry name" value="G_PROTEIN_RECEP_F1_2"/>
    <property type="match status" value="1"/>
</dbReference>
<evidence type="ECO:0000256" key="1">
    <source>
        <dbReference type="ARBA" id="ARBA00004370"/>
    </source>
</evidence>
<feature type="transmembrane region" description="Helical" evidence="5">
    <location>
        <begin position="52"/>
        <end position="75"/>
    </location>
</feature>
<protein>
    <recommendedName>
        <fullName evidence="6">G-protein coupled receptors family 1 profile domain-containing protein</fullName>
    </recommendedName>
</protein>
<dbReference type="Gene3D" id="3.30.450.410">
    <property type="match status" value="1"/>
</dbReference>
<evidence type="ECO:0000313" key="8">
    <source>
        <dbReference type="EMBL" id="CAF1440031.1"/>
    </source>
</evidence>
<gene>
    <name evidence="8" type="ORF">EDS130_LOCUS38804</name>
    <name evidence="7" type="ORF">XAT740_LOCUS25156</name>
</gene>
<comment type="subcellular location">
    <subcellularLocation>
        <location evidence="1">Membrane</location>
    </subcellularLocation>
</comment>
<keyword evidence="9" id="KW-1185">Reference proteome</keyword>
<dbReference type="SUPFAM" id="SSF81321">
    <property type="entry name" value="Family A G protein-coupled receptor-like"/>
    <property type="match status" value="1"/>
</dbReference>
<dbReference type="InterPro" id="IPR017452">
    <property type="entry name" value="GPCR_Rhodpsn_7TM"/>
</dbReference>
<organism evidence="8 10">
    <name type="scientific">Adineta ricciae</name>
    <name type="common">Rotifer</name>
    <dbReference type="NCBI Taxonomy" id="249248"/>
    <lineage>
        <taxon>Eukaryota</taxon>
        <taxon>Metazoa</taxon>
        <taxon>Spiralia</taxon>
        <taxon>Gnathifera</taxon>
        <taxon>Rotifera</taxon>
        <taxon>Eurotatoria</taxon>
        <taxon>Bdelloidea</taxon>
        <taxon>Adinetida</taxon>
        <taxon>Adinetidae</taxon>
        <taxon>Adineta</taxon>
    </lineage>
</organism>
<evidence type="ECO:0000313" key="7">
    <source>
        <dbReference type="EMBL" id="CAF1229700.1"/>
    </source>
</evidence>
<evidence type="ECO:0000313" key="10">
    <source>
        <dbReference type="Proteomes" id="UP000663852"/>
    </source>
</evidence>
<keyword evidence="2 5" id="KW-0812">Transmembrane</keyword>
<dbReference type="Proteomes" id="UP000663852">
    <property type="component" value="Unassembled WGS sequence"/>
</dbReference>
<evidence type="ECO:0000256" key="5">
    <source>
        <dbReference type="SAM" id="Phobius"/>
    </source>
</evidence>
<proteinExistence type="predicted"/>
<dbReference type="OrthoDB" id="4379184at2759"/>
<sequence>MMENQNLSAFFVETWYIPVNVISMITLLITILLSLIYLCIIIKDKTCHSVSMLLVANLCLSTFLFAMDLFGMALFMLHNDLEQISYADSFCPARIYIGYVTCSVINFSLLLQAFHRYLCTLYPFRLFYRSWKFQLILLILIWIISILSPLEYYLRNEIIYVVDNQLSYMELSLSRIHHIILKDIIQNGFAPSILSLSTVFQRSQEEIIQYLKDLQEYHGVVLHPKTFEVWIAHPFSLSPTNFWVESSRGQWWGNCAWCSLGIAALLKEDTTITTTLGGEFKQIRIHIKDGHLITNECVLIHFPIPMRHAWDNVVYTCSVMQMFTSEIEVDIWCQRHQIAKGDIQPIENIWKFAQKWYGNHLNENWTKWTNEQAKSIFEEFHLTHDVWTIPQTSSRF</sequence>